<evidence type="ECO:0000313" key="2">
    <source>
        <dbReference type="EMBL" id="AEN98002.1"/>
    </source>
</evidence>
<evidence type="ECO:0000256" key="1">
    <source>
        <dbReference type="SAM" id="MobiDB-lite"/>
    </source>
</evidence>
<organism evidence="2 3">
    <name type="scientific">Roseburia hominis (strain DSM 16839 / JCM 17582 / NCIMB 14029 / A2-183)</name>
    <dbReference type="NCBI Taxonomy" id="585394"/>
    <lineage>
        <taxon>Bacteria</taxon>
        <taxon>Bacillati</taxon>
        <taxon>Bacillota</taxon>
        <taxon>Clostridia</taxon>
        <taxon>Lachnospirales</taxon>
        <taxon>Lachnospiraceae</taxon>
        <taxon>Roseburia</taxon>
    </lineage>
</organism>
<dbReference type="STRING" id="585394.RHOM_14480"/>
<dbReference type="HOGENOM" id="CLU_3276040_0_0_9"/>
<sequence length="41" mass="4756">MRLHTEDAGENHPEYEGIARAHISGRRTTELPQQILERKKS</sequence>
<dbReference type="KEGG" id="rho:RHOM_14480"/>
<keyword evidence="3" id="KW-1185">Reference proteome</keyword>
<proteinExistence type="predicted"/>
<feature type="region of interest" description="Disordered" evidence="1">
    <location>
        <begin position="22"/>
        <end position="41"/>
    </location>
</feature>
<protein>
    <submittedName>
        <fullName evidence="2">Uncharacterized protein</fullName>
    </submittedName>
</protein>
<accession>G2T5K6</accession>
<evidence type="ECO:0000313" key="3">
    <source>
        <dbReference type="Proteomes" id="UP000008178"/>
    </source>
</evidence>
<gene>
    <name evidence="2" type="ordered locus">RHOM_14480</name>
</gene>
<dbReference type="EMBL" id="CP003040">
    <property type="protein sequence ID" value="AEN98002.1"/>
    <property type="molecule type" value="Genomic_DNA"/>
</dbReference>
<name>G2T5K6_ROSHA</name>
<reference evidence="2 3" key="1">
    <citation type="journal article" date="2015" name="Genome Announc.">
        <title>Complete genome sequence of the human gut symbiont Roseburia hominis.</title>
        <authorList>
            <person name="Travis A.J."/>
            <person name="Kelly D."/>
            <person name="Flint H.J."/>
            <person name="Aminov R.I."/>
        </authorList>
    </citation>
    <scope>NUCLEOTIDE SEQUENCE [LARGE SCALE GENOMIC DNA]</scope>
    <source>
        <strain evidence="3">DSM 16839 / JCM 17582 / NCIMB 14029 / A2-183</strain>
    </source>
</reference>
<dbReference type="Proteomes" id="UP000008178">
    <property type="component" value="Chromosome"/>
</dbReference>
<dbReference type="AlphaFoldDB" id="G2T5K6"/>